<dbReference type="AlphaFoldDB" id="A0AAV5DKL2"/>
<feature type="disulfide bond" evidence="16">
    <location>
        <begin position="224"/>
        <end position="246"/>
    </location>
</feature>
<dbReference type="PROSITE" id="PS50873">
    <property type="entry name" value="PEROXIDASE_4"/>
    <property type="match status" value="1"/>
</dbReference>
<reference evidence="19" key="1">
    <citation type="journal article" date="2018" name="DNA Res.">
        <title>Multiple hybrid de novo genome assembly of finger millet, an orphan allotetraploid crop.</title>
        <authorList>
            <person name="Hatakeyama M."/>
            <person name="Aluri S."/>
            <person name="Balachadran M.T."/>
            <person name="Sivarajan S.R."/>
            <person name="Patrignani A."/>
            <person name="Gruter S."/>
            <person name="Poveda L."/>
            <person name="Shimizu-Inatsugi R."/>
            <person name="Baeten J."/>
            <person name="Francoijs K.J."/>
            <person name="Nataraja K.N."/>
            <person name="Reddy Y.A.N."/>
            <person name="Phadnis S."/>
            <person name="Ravikumar R.L."/>
            <person name="Schlapbach R."/>
            <person name="Sreeman S.M."/>
            <person name="Shimizu K.K."/>
        </authorList>
    </citation>
    <scope>NUCLEOTIDE SEQUENCE</scope>
</reference>
<sequence>MANKQLAALVVTLLMFLSPAACQNTNASTACLSRWRKVPNQGSQVCPSASGTRNSPAHVLGPGGLNVGYYNRSDSYCPGAEEIVKKAVGEAVDSDPDVGAGLIRLFFHIRWVRRTQPKPPGLRGDRHGEECPPAGLPKQGFMHRHHRLLAARDATFFLTNNKTFFDMPAGRYDGRVSFANEMLPNLPGPFSDLQDLKDSFVSKGLSTCDMVTISDAHSIGRAQCRFFLDWFAGRTDAFAESLRAKCNGNDGTMVAQDYVTPDFVDNQYYKNMDQNVLFISDAVLNSTETIGQVTDYANNNQGLWEGKFAKAMVKMGYIGIKTSAEAEIRMECVRVN</sequence>
<dbReference type="GO" id="GO:0005576">
    <property type="term" value="C:extracellular region"/>
    <property type="evidence" value="ECO:0007669"/>
    <property type="project" value="UniProtKB-SubCell"/>
</dbReference>
<dbReference type="GO" id="GO:0140825">
    <property type="term" value="F:lactoperoxidase activity"/>
    <property type="evidence" value="ECO:0007669"/>
    <property type="project" value="UniProtKB-EC"/>
</dbReference>
<keyword evidence="6 14" id="KW-0106">Calcium</keyword>
<evidence type="ECO:0000256" key="9">
    <source>
        <dbReference type="ARBA" id="ARBA00023157"/>
    </source>
</evidence>
<evidence type="ECO:0000256" key="4">
    <source>
        <dbReference type="ARBA" id="ARBA00022617"/>
    </source>
</evidence>
<feature type="active site" description="Proton acceptor" evidence="12">
    <location>
        <position position="108"/>
    </location>
</feature>
<evidence type="ECO:0000256" key="6">
    <source>
        <dbReference type="ARBA" id="ARBA00022837"/>
    </source>
</evidence>
<evidence type="ECO:0000256" key="10">
    <source>
        <dbReference type="ARBA" id="ARBA00023283"/>
    </source>
</evidence>
<comment type="caution">
    <text evidence="19">The sequence shown here is derived from an EMBL/GenBank/DDBJ whole genome shotgun (WGS) entry which is preliminary data.</text>
</comment>
<dbReference type="Pfam" id="PF00141">
    <property type="entry name" value="peroxidase"/>
    <property type="match status" value="1"/>
</dbReference>
<evidence type="ECO:0000256" key="5">
    <source>
        <dbReference type="ARBA" id="ARBA00022723"/>
    </source>
</evidence>
<accession>A0AAV5DKL2</accession>
<dbReference type="InterPro" id="IPR002016">
    <property type="entry name" value="Haem_peroxidase"/>
</dbReference>
<dbReference type="EMBL" id="BQKI01000018">
    <property type="protein sequence ID" value="GJN10879.1"/>
    <property type="molecule type" value="Genomic_DNA"/>
</dbReference>
<dbReference type="FunFam" id="1.10.420.10:FF:000001">
    <property type="entry name" value="Peroxidase"/>
    <property type="match status" value="1"/>
</dbReference>
<keyword evidence="3 17" id="KW-0575">Peroxidase</keyword>
<comment type="cofactor">
    <cofactor evidence="14 17">
        <name>heme b</name>
        <dbReference type="ChEBI" id="CHEBI:60344"/>
    </cofactor>
    <text evidence="14 17">Binds 1 heme b (iron(II)-protoporphyrin IX) group per subunit.</text>
</comment>
<evidence type="ECO:0000256" key="13">
    <source>
        <dbReference type="PIRSR" id="PIRSR600823-2"/>
    </source>
</evidence>
<comment type="cofactor">
    <cofactor evidence="14 17">
        <name>Ca(2+)</name>
        <dbReference type="ChEBI" id="CHEBI:29108"/>
    </cofactor>
    <text evidence="14 17">Binds 2 calcium ions per subunit.</text>
</comment>
<keyword evidence="7 17" id="KW-0560">Oxidoreductase</keyword>
<dbReference type="PANTHER" id="PTHR31235">
    <property type="entry name" value="PEROXIDASE 25-RELATED"/>
    <property type="match status" value="1"/>
</dbReference>
<comment type="catalytic activity">
    <reaction evidence="1 17">
        <text>2 a phenolic donor + H2O2 = 2 a phenolic radical donor + 2 H2O</text>
        <dbReference type="Rhea" id="RHEA:56136"/>
        <dbReference type="ChEBI" id="CHEBI:15377"/>
        <dbReference type="ChEBI" id="CHEBI:16240"/>
        <dbReference type="ChEBI" id="CHEBI:139520"/>
        <dbReference type="ChEBI" id="CHEBI:139521"/>
        <dbReference type="EC" id="1.11.1.7"/>
    </reaction>
</comment>
<evidence type="ECO:0000256" key="15">
    <source>
        <dbReference type="PIRSR" id="PIRSR600823-4"/>
    </source>
</evidence>
<dbReference type="GO" id="GO:0042744">
    <property type="term" value="P:hydrogen peroxide catabolic process"/>
    <property type="evidence" value="ECO:0007669"/>
    <property type="project" value="UniProtKB-KW"/>
</dbReference>
<keyword evidence="17" id="KW-0732">Signal</keyword>
<reference evidence="19" key="2">
    <citation type="submission" date="2021-12" db="EMBL/GenBank/DDBJ databases">
        <title>Resequencing data analysis of finger millet.</title>
        <authorList>
            <person name="Hatakeyama M."/>
            <person name="Aluri S."/>
            <person name="Balachadran M.T."/>
            <person name="Sivarajan S.R."/>
            <person name="Poveda L."/>
            <person name="Shimizu-Inatsugi R."/>
            <person name="Schlapbach R."/>
            <person name="Sreeman S.M."/>
            <person name="Shimizu K.K."/>
        </authorList>
    </citation>
    <scope>NUCLEOTIDE SEQUENCE</scope>
</reference>
<evidence type="ECO:0000256" key="3">
    <source>
        <dbReference type="ARBA" id="ARBA00022559"/>
    </source>
</evidence>
<evidence type="ECO:0000256" key="16">
    <source>
        <dbReference type="PIRSR" id="PIRSR600823-5"/>
    </source>
</evidence>
<keyword evidence="9 16" id="KW-1015">Disulfide bond</keyword>
<feature type="site" description="Transition state stabilizer" evidence="15">
    <location>
        <position position="104"/>
    </location>
</feature>
<dbReference type="GO" id="GO:0020037">
    <property type="term" value="F:heme binding"/>
    <property type="evidence" value="ECO:0007669"/>
    <property type="project" value="UniProtKB-UniRule"/>
</dbReference>
<evidence type="ECO:0000256" key="14">
    <source>
        <dbReference type="PIRSR" id="PIRSR600823-3"/>
    </source>
</evidence>
<comment type="similarity">
    <text evidence="17">Belongs to the peroxidase family. Classical plant (class III) peroxidase subfamily.</text>
</comment>
<feature type="signal peptide" evidence="17">
    <location>
        <begin position="1"/>
        <end position="22"/>
    </location>
</feature>
<dbReference type="PRINTS" id="PR00458">
    <property type="entry name" value="PEROXIDASE"/>
</dbReference>
<keyword evidence="20" id="KW-1185">Reference proteome</keyword>
<protein>
    <recommendedName>
        <fullName evidence="17">Peroxidase</fullName>
        <ecNumber evidence="17">1.11.1.7</ecNumber>
    </recommendedName>
</protein>
<keyword evidence="11 17" id="KW-0376">Hydrogen peroxide</keyword>
<proteinExistence type="inferred from homology"/>
<keyword evidence="8 14" id="KW-0408">Iron</keyword>
<organism evidence="19 20">
    <name type="scientific">Eleusine coracana subsp. coracana</name>
    <dbReference type="NCBI Taxonomy" id="191504"/>
    <lineage>
        <taxon>Eukaryota</taxon>
        <taxon>Viridiplantae</taxon>
        <taxon>Streptophyta</taxon>
        <taxon>Embryophyta</taxon>
        <taxon>Tracheophyta</taxon>
        <taxon>Spermatophyta</taxon>
        <taxon>Magnoliopsida</taxon>
        <taxon>Liliopsida</taxon>
        <taxon>Poales</taxon>
        <taxon>Poaceae</taxon>
        <taxon>PACMAD clade</taxon>
        <taxon>Chloridoideae</taxon>
        <taxon>Cynodonteae</taxon>
        <taxon>Eleusininae</taxon>
        <taxon>Eleusine</taxon>
    </lineage>
</organism>
<feature type="chain" id="PRO_5043092708" description="Peroxidase" evidence="17">
    <location>
        <begin position="23"/>
        <end position="336"/>
    </location>
</feature>
<dbReference type="Gene3D" id="1.10.420.10">
    <property type="entry name" value="Peroxidase, domain 2"/>
    <property type="match status" value="1"/>
</dbReference>
<evidence type="ECO:0000256" key="2">
    <source>
        <dbReference type="ARBA" id="ARBA00004613"/>
    </source>
</evidence>
<evidence type="ECO:0000256" key="7">
    <source>
        <dbReference type="ARBA" id="ARBA00023002"/>
    </source>
</evidence>
<dbReference type="PRINTS" id="PR00461">
    <property type="entry name" value="PLPEROXIDASE"/>
</dbReference>
<keyword evidence="10" id="KW-0873">Pyrrolidone carboxylic acid</keyword>
<evidence type="ECO:0000313" key="20">
    <source>
        <dbReference type="Proteomes" id="UP001054889"/>
    </source>
</evidence>
<dbReference type="Gene3D" id="1.10.520.10">
    <property type="match status" value="2"/>
</dbReference>
<feature type="binding site" evidence="14">
    <location>
        <position position="112"/>
    </location>
    <ligand>
        <name>Ca(2+)</name>
        <dbReference type="ChEBI" id="CHEBI:29108"/>
        <label>1</label>
    </ligand>
</feature>
<evidence type="ECO:0000256" key="8">
    <source>
        <dbReference type="ARBA" id="ARBA00023004"/>
    </source>
</evidence>
<dbReference type="PROSITE" id="PS51257">
    <property type="entry name" value="PROKAR_LIPOPROTEIN"/>
    <property type="match status" value="1"/>
</dbReference>
<dbReference type="GO" id="GO:0046872">
    <property type="term" value="F:metal ion binding"/>
    <property type="evidence" value="ECO:0007669"/>
    <property type="project" value="UniProtKB-UniRule"/>
</dbReference>
<dbReference type="EC" id="1.11.1.7" evidence="17"/>
<evidence type="ECO:0000256" key="11">
    <source>
        <dbReference type="ARBA" id="ARBA00023324"/>
    </source>
</evidence>
<comment type="function">
    <text evidence="17">Removal of H(2)O(2), oxidation of toxic reductants, biosynthesis and degradation of lignin, suberization, auxin catabolism, response to environmental stresses such as wounding, pathogen attack and oxidative stress.</text>
</comment>
<evidence type="ECO:0000256" key="1">
    <source>
        <dbReference type="ARBA" id="ARBA00000189"/>
    </source>
</evidence>
<name>A0AAV5DKL2_ELECO</name>
<dbReference type="GO" id="GO:0006979">
    <property type="term" value="P:response to oxidative stress"/>
    <property type="evidence" value="ECO:0007669"/>
    <property type="project" value="UniProtKB-UniRule"/>
</dbReference>
<feature type="binding site" evidence="13">
    <location>
        <position position="187"/>
    </location>
    <ligand>
        <name>substrate</name>
    </ligand>
</feature>
<comment type="subcellular location">
    <subcellularLocation>
        <location evidence="2 17">Secreted</location>
    </subcellularLocation>
</comment>
<feature type="binding site" description="axial binding residue" evidence="14">
    <location>
        <position position="217"/>
    </location>
    <ligand>
        <name>heme b</name>
        <dbReference type="ChEBI" id="CHEBI:60344"/>
    </ligand>
    <ligandPart>
        <name>Fe</name>
        <dbReference type="ChEBI" id="CHEBI:18248"/>
    </ligandPart>
</feature>
<gene>
    <name evidence="19" type="primary">ga29017</name>
    <name evidence="19" type="ORF">PR202_ga29017</name>
</gene>
<keyword evidence="4 17" id="KW-0349">Heme</keyword>
<evidence type="ECO:0000256" key="12">
    <source>
        <dbReference type="PIRSR" id="PIRSR600823-1"/>
    </source>
</evidence>
<evidence type="ECO:0000259" key="18">
    <source>
        <dbReference type="PROSITE" id="PS50873"/>
    </source>
</evidence>
<evidence type="ECO:0000313" key="19">
    <source>
        <dbReference type="EMBL" id="GJN10879.1"/>
    </source>
</evidence>
<feature type="domain" description="Plant heme peroxidase family profile" evidence="18">
    <location>
        <begin position="64"/>
        <end position="336"/>
    </location>
</feature>
<keyword evidence="5 14" id="KW-0479">Metal-binding</keyword>
<feature type="binding site" evidence="14">
    <location>
        <position position="260"/>
    </location>
    <ligand>
        <name>Ca(2+)</name>
        <dbReference type="ChEBI" id="CHEBI:29108"/>
        <label>2</label>
    </ligand>
</feature>
<dbReference type="InterPro" id="IPR010255">
    <property type="entry name" value="Haem_peroxidase_sf"/>
</dbReference>
<dbReference type="InterPro" id="IPR000823">
    <property type="entry name" value="Peroxidase_pln"/>
</dbReference>
<dbReference type="Proteomes" id="UP001054889">
    <property type="component" value="Unassembled WGS sequence"/>
</dbReference>
<keyword evidence="17" id="KW-0964">Secreted</keyword>
<feature type="binding site" evidence="14">
    <location>
        <position position="257"/>
    </location>
    <ligand>
        <name>Ca(2+)</name>
        <dbReference type="ChEBI" id="CHEBI:29108"/>
        <label>2</label>
    </ligand>
</feature>
<evidence type="ECO:0000256" key="17">
    <source>
        <dbReference type="RuleBase" id="RU362060"/>
    </source>
</evidence>
<feature type="binding site" evidence="14">
    <location>
        <position position="265"/>
    </location>
    <ligand>
        <name>Ca(2+)</name>
        <dbReference type="ChEBI" id="CHEBI:29108"/>
        <label>2</label>
    </ligand>
</feature>
<dbReference type="SUPFAM" id="SSF48113">
    <property type="entry name" value="Heme-dependent peroxidases"/>
    <property type="match status" value="1"/>
</dbReference>